<dbReference type="Gramene" id="TraesMAC4D03G02524900.1">
    <property type="protein sequence ID" value="TraesMAC4D03G02524900.1.CDS1"/>
    <property type="gene ID" value="TraesMAC4D03G02524900"/>
</dbReference>
<dbReference type="Gramene" id="TraesSYM4D03G02555000.2">
    <property type="protein sequence ID" value="TraesSYM4D03G02555000.2.CDS1"/>
    <property type="gene ID" value="TraesSYM4D03G02555000"/>
</dbReference>
<feature type="compositionally biased region" description="Polar residues" evidence="1">
    <location>
        <begin position="256"/>
        <end position="276"/>
    </location>
</feature>
<dbReference type="Gramene" id="TraesSYM4D03G02555000.1">
    <property type="protein sequence ID" value="TraesSYM4D03G02555000.1.CDS1"/>
    <property type="gene ID" value="TraesSYM4D03G02555000"/>
</dbReference>
<accession>A0A3B6JN59</accession>
<dbReference type="GeneID" id="123098290"/>
<reference evidence="3" key="2">
    <citation type="submission" date="2018-10" db="UniProtKB">
        <authorList>
            <consortium name="EnsemblPlants"/>
        </authorList>
    </citation>
    <scope>IDENTIFICATION</scope>
</reference>
<keyword evidence="4" id="KW-1185">Reference proteome</keyword>
<feature type="region of interest" description="Disordered" evidence="1">
    <location>
        <begin position="226"/>
        <end position="289"/>
    </location>
</feature>
<dbReference type="AlphaFoldDB" id="A0A3B6JN59"/>
<feature type="region of interest" description="Disordered" evidence="1">
    <location>
        <begin position="812"/>
        <end position="841"/>
    </location>
</feature>
<dbReference type="Gramene" id="TraesSTA4D03G02522130.1">
    <property type="protein sequence ID" value="TraesSTA4D03G02522130.1.CDS1"/>
    <property type="gene ID" value="TraesSTA4D03G02522130"/>
</dbReference>
<gene>
    <name evidence="3" type="primary">LOC123098290</name>
</gene>
<feature type="region of interest" description="Disordered" evidence="1">
    <location>
        <begin position="746"/>
        <end position="772"/>
    </location>
</feature>
<dbReference type="Gramene" id="TraesLAC4D03G02480460.2">
    <property type="protein sequence ID" value="TraesLAC4D03G02480460.2.CDS1"/>
    <property type="gene ID" value="TraesLAC4D03G02480460"/>
</dbReference>
<dbReference type="GO" id="GO:0005516">
    <property type="term" value="F:calmodulin binding"/>
    <property type="evidence" value="ECO:0007669"/>
    <property type="project" value="InterPro"/>
</dbReference>
<feature type="compositionally biased region" description="Polar residues" evidence="1">
    <location>
        <begin position="815"/>
        <end position="824"/>
    </location>
</feature>
<dbReference type="Gramene" id="TraesCS4D03G0602700.1">
    <property type="protein sequence ID" value="TraesCS4D03G0602700.1.CDS1"/>
    <property type="gene ID" value="TraesCS4D03G0602700"/>
</dbReference>
<dbReference type="Gramene" id="TraesSTA4D03G02522130.2">
    <property type="protein sequence ID" value="TraesSTA4D03G02522130.2.CDS1"/>
    <property type="gene ID" value="TraesSTA4D03G02522130"/>
</dbReference>
<dbReference type="Gramene" id="TraesCAD_scaffold_072392_01G000300.1">
    <property type="protein sequence ID" value="TraesCAD_scaffold_072392_01G000300.1"/>
    <property type="gene ID" value="TraesCAD_scaffold_072392_01G000300"/>
</dbReference>
<feature type="domain" description="Calmodulin-binding" evidence="2">
    <location>
        <begin position="697"/>
        <end position="811"/>
    </location>
</feature>
<feature type="region of interest" description="Disordered" evidence="1">
    <location>
        <begin position="665"/>
        <end position="698"/>
    </location>
</feature>
<dbReference type="Gramene" id="TraesARI4D03G02566740.1">
    <property type="protein sequence ID" value="TraesARI4D03G02566740.1.CDS1"/>
    <property type="gene ID" value="TraesARI4D03G02566740"/>
</dbReference>
<dbReference type="Gramene" id="TraesNOR4D03G02544050.1">
    <property type="protein sequence ID" value="TraesNOR4D03G02544050.1.CDS1"/>
    <property type="gene ID" value="TraesNOR4D03G02544050"/>
</dbReference>
<dbReference type="Pfam" id="PF07839">
    <property type="entry name" value="CaM_binding"/>
    <property type="match status" value="1"/>
</dbReference>
<name>A0A3B6JN59_WHEAT</name>
<dbReference type="Gramene" id="TraesNOR4D03G02544050.2">
    <property type="protein sequence ID" value="TraesNOR4D03G02544050.2.CDS1"/>
    <property type="gene ID" value="TraesNOR4D03G02544050"/>
</dbReference>
<dbReference type="Gramene" id="TraesARI4D03G02566740.3">
    <property type="protein sequence ID" value="TraesARI4D03G02566740.3.CDS1"/>
    <property type="gene ID" value="TraesARI4D03G02566740"/>
</dbReference>
<dbReference type="Gramene" id="TraesROB_scaffold_067541_01G000300.1">
    <property type="protein sequence ID" value="TraesROB_scaffold_067541_01G000300.1"/>
    <property type="gene ID" value="TraesROB_scaffold_067541_01G000300"/>
</dbReference>
<evidence type="ECO:0000259" key="2">
    <source>
        <dbReference type="SMART" id="SM01054"/>
    </source>
</evidence>
<dbReference type="Gramene" id="TraesCS4D02G250900.1">
    <property type="protein sequence ID" value="TraesCS4D02G250900.1.cds1"/>
    <property type="gene ID" value="TraesCS4D02G250900"/>
</dbReference>
<feature type="compositionally biased region" description="Polar residues" evidence="1">
    <location>
        <begin position="353"/>
        <end position="363"/>
    </location>
</feature>
<feature type="region of interest" description="Disordered" evidence="1">
    <location>
        <begin position="451"/>
        <end position="473"/>
    </location>
</feature>
<dbReference type="Gramene" id="TraesMAC4D03G02524900.2">
    <property type="protein sequence ID" value="TraesMAC4D03G02524900.2.CDS1"/>
    <property type="gene ID" value="TraesMAC4D03G02524900"/>
</dbReference>
<feature type="region of interest" description="Disordered" evidence="1">
    <location>
        <begin position="330"/>
        <end position="374"/>
    </location>
</feature>
<protein>
    <recommendedName>
        <fullName evidence="2">Calmodulin-binding domain-containing protein</fullName>
    </recommendedName>
</protein>
<dbReference type="Gramene" id="TraesWEE_scaffold_149471_01G000300.1">
    <property type="protein sequence ID" value="TraesWEE_scaffold_149471_01G000300.1"/>
    <property type="gene ID" value="TraesWEE_scaffold_149471_01G000300"/>
</dbReference>
<dbReference type="Proteomes" id="UP000019116">
    <property type="component" value="Chromosome 4D"/>
</dbReference>
<reference evidence="3" key="1">
    <citation type="submission" date="2018-08" db="EMBL/GenBank/DDBJ databases">
        <authorList>
            <person name="Rossello M."/>
        </authorList>
    </citation>
    <scope>NUCLEOTIDE SEQUENCE [LARGE SCALE GENOMIC DNA]</scope>
    <source>
        <strain evidence="3">cv. Chinese Spring</strain>
    </source>
</reference>
<sequence length="841" mass="92014">MSKVLERRNSFGTTTPTSSASASDSSKKNEKTVSRYLRPSTGSCHDLCKHGHRNPSEEKLLLLGGRRKKLPTHPNNLTLHGSVILDTPKDVRNRRNISLVKSSISLGEADRVVHKIKSADLRGAASSEHLVPRIALSADHKNVNSDGRKKHPMVAQRTLANPRHSSGVPNIDKKAAMPVKGSKLPEKTLQEKARTVEKATTVKQPLVKKPASLPTKLNLIKKVPVSSQASNNLVSSKDKSTLKGKHPSSPAIITGKRTSNTGKTGRSSMRSSNASINGKERSDVPRTPFSTEDEFIASVELQEDDVQNSCVTSYNVESTVVELFPDATEYGDISQTAPEEESRISSDDDLDMSITSSSVQSDLTPVETDEEDVQGSSIIGHLVESALTELSSHATEYVEESQPAPKETSRFSLEDGVVESNEVSEPLVSELPVAAELQLSFDNQKLKTMLSKPDLEHMQPEKNSTNGRASTDEDIRTDDPALCQLPKQLTAVQSADVYDSALTESSSGMEADGVKVSASVESVITETKEDMGAHEDLQGPPELLDDKHAEDPEYCLDCTIGNVAENVEAAEIDDVGNINSTSHCQSILETSFGGELLEQSESVLIDSNLQTDELASVHNNDTSEQDELKSMIVAQQLEEELSDDENYEEYDYELIELDDFDAEDEGEAINPNNDSSKAKGQRLQRISSLHPDDASTTPYKLKFKRGKIVELTPDSNGPRRLIFRRRAANEVANGEGQLVRRIYKRNPRNNGVPTEPDLESPSVKLRHQDTQDKKDAQGLFNNVIEETASKLVESRKSKVKALVGAFETVILLQDGNPTTPQAGNSPYLAQDEDEKARDEPL</sequence>
<dbReference type="Gramene" id="TraesJUL4D03G02546120.3">
    <property type="protein sequence ID" value="TraesJUL4D03G02546120.3.CDS1"/>
    <property type="gene ID" value="TraesJUL4D03G02546120"/>
</dbReference>
<dbReference type="KEGG" id="taes:123098290"/>
<dbReference type="Gramene" id="TraesJAG4D03G02524070.2">
    <property type="protein sequence ID" value="TraesJAG4D03G02524070.2.CDS1"/>
    <property type="gene ID" value="TraesJAG4D03G02524070"/>
</dbReference>
<dbReference type="PANTHER" id="PTHR33349">
    <property type="entry name" value="EMB|CAB62594.1"/>
    <property type="match status" value="1"/>
</dbReference>
<dbReference type="Gramene" id="TraesPARA_EIv1.0_1472470.1">
    <property type="protein sequence ID" value="TraesPARA_EIv1.0_1472470.1.CDS1"/>
    <property type="gene ID" value="TraesPARA_EIv1.0_1472470"/>
</dbReference>
<evidence type="ECO:0000256" key="1">
    <source>
        <dbReference type="SAM" id="MobiDB-lite"/>
    </source>
</evidence>
<dbReference type="EnsemblPlants" id="TraesCS4D02G250900.1">
    <property type="protein sequence ID" value="TraesCS4D02G250900.1.cds1"/>
    <property type="gene ID" value="TraesCS4D02G250900"/>
</dbReference>
<dbReference type="RefSeq" id="XP_044376182.1">
    <property type="nucleotide sequence ID" value="XM_044520247.1"/>
</dbReference>
<dbReference type="RefSeq" id="XP_044376181.1">
    <property type="nucleotide sequence ID" value="XM_044520246.1"/>
</dbReference>
<evidence type="ECO:0000313" key="4">
    <source>
        <dbReference type="Proteomes" id="UP000019116"/>
    </source>
</evidence>
<dbReference type="Gramene" id="TraesLDM4D03G02529260.1">
    <property type="protein sequence ID" value="TraesLDM4D03G02529260.1.CDS1"/>
    <property type="gene ID" value="TraesLDM4D03G02529260"/>
</dbReference>
<feature type="compositionally biased region" description="Polar residues" evidence="1">
    <location>
        <begin position="226"/>
        <end position="235"/>
    </location>
</feature>
<dbReference type="Gramene" id="TraesLAC4D03G02480460.1">
    <property type="protein sequence ID" value="TraesLAC4D03G02480460.1.CDS1"/>
    <property type="gene ID" value="TraesLAC4D03G02480460"/>
</dbReference>
<proteinExistence type="predicted"/>
<dbReference type="Gramene" id="TraesLDM4D03G02529260.2">
    <property type="protein sequence ID" value="TraesLDM4D03G02529260.2.CDS1"/>
    <property type="gene ID" value="TraesLDM4D03G02529260"/>
</dbReference>
<dbReference type="PANTHER" id="PTHR33349:SF41">
    <property type="entry name" value="EMB|CAB62594.1"/>
    <property type="match status" value="1"/>
</dbReference>
<dbReference type="Gramene" id="TraesARI4D03G02566740.2">
    <property type="protein sequence ID" value="TraesARI4D03G02566740.2.CDS1"/>
    <property type="gene ID" value="TraesARI4D03G02566740"/>
</dbReference>
<dbReference type="Gramene" id="TraesCLE_scaffold_069721_01G000200.1">
    <property type="protein sequence ID" value="TraesCLE_scaffold_069721_01G000200.1"/>
    <property type="gene ID" value="TraesCLE_scaffold_069721_01G000200"/>
</dbReference>
<feature type="region of interest" description="Disordered" evidence="1">
    <location>
        <begin position="1"/>
        <end position="39"/>
    </location>
</feature>
<dbReference type="InterPro" id="IPR012417">
    <property type="entry name" value="CaM-bd_dom_pln"/>
</dbReference>
<dbReference type="Gramene" id="TraesJAG4D03G02524070.1">
    <property type="protein sequence ID" value="TraesJAG4D03G02524070.1.CDS1"/>
    <property type="gene ID" value="TraesJAG4D03G02524070"/>
</dbReference>
<feature type="compositionally biased region" description="Low complexity" evidence="1">
    <location>
        <begin position="13"/>
        <end position="24"/>
    </location>
</feature>
<evidence type="ECO:0000313" key="3">
    <source>
        <dbReference type="EnsemblPlants" id="TraesCS4D02G250900.1.cds1"/>
    </source>
</evidence>
<organism evidence="3">
    <name type="scientific">Triticum aestivum</name>
    <name type="common">Wheat</name>
    <dbReference type="NCBI Taxonomy" id="4565"/>
    <lineage>
        <taxon>Eukaryota</taxon>
        <taxon>Viridiplantae</taxon>
        <taxon>Streptophyta</taxon>
        <taxon>Embryophyta</taxon>
        <taxon>Tracheophyta</taxon>
        <taxon>Spermatophyta</taxon>
        <taxon>Magnoliopsida</taxon>
        <taxon>Liliopsida</taxon>
        <taxon>Poales</taxon>
        <taxon>Poaceae</taxon>
        <taxon>BOP clade</taxon>
        <taxon>Pooideae</taxon>
        <taxon>Triticodae</taxon>
        <taxon>Triticeae</taxon>
        <taxon>Triticinae</taxon>
        <taxon>Triticum</taxon>
    </lineage>
</organism>
<dbReference type="Gramene" id="TraesJUL4D03G02546120.1">
    <property type="protein sequence ID" value="TraesJUL4D03G02546120.1.CDS1"/>
    <property type="gene ID" value="TraesJUL4D03G02546120"/>
</dbReference>
<dbReference type="SMART" id="SM01054">
    <property type="entry name" value="CaM_binding"/>
    <property type="match status" value="1"/>
</dbReference>
<dbReference type="PaxDb" id="4565-Traes_4DL_64508CBF1.2"/>